<organism evidence="1">
    <name type="scientific">Lepeophtheirus salmonis</name>
    <name type="common">Salmon louse</name>
    <name type="synonym">Caligus salmonis</name>
    <dbReference type="NCBI Taxonomy" id="72036"/>
    <lineage>
        <taxon>Eukaryota</taxon>
        <taxon>Metazoa</taxon>
        <taxon>Ecdysozoa</taxon>
        <taxon>Arthropoda</taxon>
        <taxon>Crustacea</taxon>
        <taxon>Multicrustacea</taxon>
        <taxon>Hexanauplia</taxon>
        <taxon>Copepoda</taxon>
        <taxon>Siphonostomatoida</taxon>
        <taxon>Caligidae</taxon>
        <taxon>Lepeophtheirus</taxon>
    </lineage>
</organism>
<proteinExistence type="predicted"/>
<evidence type="ECO:0000313" key="1">
    <source>
        <dbReference type="EMBL" id="CDW50361.1"/>
    </source>
</evidence>
<dbReference type="EMBL" id="HACA01033000">
    <property type="protein sequence ID" value="CDW50361.1"/>
    <property type="molecule type" value="Transcribed_RNA"/>
</dbReference>
<dbReference type="AlphaFoldDB" id="A0A0K2VK64"/>
<sequence>MVSGDMDFFLFTSFTGSPKRDMIDGLNNIQNK</sequence>
<protein>
    <submittedName>
        <fullName evidence="1">Uncharacterized protein</fullName>
    </submittedName>
</protein>
<name>A0A0K2VK64_LEPSM</name>
<accession>A0A0K2VK64</accession>
<reference evidence="1" key="1">
    <citation type="submission" date="2014-05" db="EMBL/GenBank/DDBJ databases">
        <authorList>
            <person name="Chronopoulou M."/>
        </authorList>
    </citation>
    <scope>NUCLEOTIDE SEQUENCE</scope>
    <source>
        <tissue evidence="1">Whole organism</tissue>
    </source>
</reference>